<proteinExistence type="predicted"/>
<protein>
    <submittedName>
        <fullName evidence="2">Uncharacterized protein</fullName>
    </submittedName>
</protein>
<evidence type="ECO:0000313" key="2">
    <source>
        <dbReference type="EMBL" id="AWB24230.1"/>
    </source>
</evidence>
<keyword evidence="3" id="KW-1185">Reference proteome</keyword>
<dbReference type="Proteomes" id="UP000244755">
    <property type="component" value="Chromosome 1"/>
</dbReference>
<evidence type="ECO:0000256" key="1">
    <source>
        <dbReference type="SAM" id="Phobius"/>
    </source>
</evidence>
<organism evidence="2 3">
    <name type="scientific">Methylobacterium currus</name>
    <dbReference type="NCBI Taxonomy" id="2051553"/>
    <lineage>
        <taxon>Bacteria</taxon>
        <taxon>Pseudomonadati</taxon>
        <taxon>Pseudomonadota</taxon>
        <taxon>Alphaproteobacteria</taxon>
        <taxon>Hyphomicrobiales</taxon>
        <taxon>Methylobacteriaceae</taxon>
        <taxon>Methylobacterium</taxon>
    </lineage>
</organism>
<dbReference type="AlphaFoldDB" id="A0A2R4WRR2"/>
<gene>
    <name evidence="2" type="ORF">DA075_27895</name>
</gene>
<name>A0A2R4WRR2_9HYPH</name>
<accession>A0A2R4WRR2</accession>
<reference evidence="2 3" key="1">
    <citation type="submission" date="2018-04" db="EMBL/GenBank/DDBJ databases">
        <title>Methylobacterium sp. PR1016A genome.</title>
        <authorList>
            <person name="Park W."/>
        </authorList>
    </citation>
    <scope>NUCLEOTIDE SEQUENCE [LARGE SCALE GENOMIC DNA]</scope>
    <source>
        <strain evidence="2 3">PR1016A</strain>
    </source>
</reference>
<keyword evidence="1" id="KW-1133">Transmembrane helix</keyword>
<keyword evidence="1" id="KW-0472">Membrane</keyword>
<dbReference type="RefSeq" id="WP_099955998.1">
    <property type="nucleotide sequence ID" value="NZ_CP028843.1"/>
</dbReference>
<dbReference type="KEGG" id="mee:DA075_27895"/>
<sequence>MSYHRNAHDVAGAFDGAMQGLAMGLGAALVRDRAIRRERDAMLAEDYRAIAAQARAARLTVARARQDAARQAEADAHREARDLAAAAQVALLRRRIAERASAA</sequence>
<dbReference type="EMBL" id="CP028843">
    <property type="protein sequence ID" value="AWB24230.1"/>
    <property type="molecule type" value="Genomic_DNA"/>
</dbReference>
<keyword evidence="1" id="KW-0812">Transmembrane</keyword>
<evidence type="ECO:0000313" key="3">
    <source>
        <dbReference type="Proteomes" id="UP000244755"/>
    </source>
</evidence>
<feature type="transmembrane region" description="Helical" evidence="1">
    <location>
        <begin position="12"/>
        <end position="30"/>
    </location>
</feature>